<accession>A0A8H5GBG8</accession>
<dbReference type="Proteomes" id="UP000559027">
    <property type="component" value="Unassembled WGS sequence"/>
</dbReference>
<dbReference type="InterPro" id="IPR011009">
    <property type="entry name" value="Kinase-like_dom_sf"/>
</dbReference>
<dbReference type="OrthoDB" id="2915404at2759"/>
<dbReference type="PROSITE" id="PS51158">
    <property type="entry name" value="ALPHA_KINASE"/>
    <property type="match status" value="1"/>
</dbReference>
<dbReference type="SMART" id="SM00811">
    <property type="entry name" value="Alpha_kinase"/>
    <property type="match status" value="1"/>
</dbReference>
<keyword evidence="1" id="KW-0723">Serine/threonine-protein kinase</keyword>
<gene>
    <name evidence="8" type="ORF">D9756_002686</name>
</gene>
<dbReference type="GO" id="GO:0004674">
    <property type="term" value="F:protein serine/threonine kinase activity"/>
    <property type="evidence" value="ECO:0007669"/>
    <property type="project" value="UniProtKB-KW"/>
</dbReference>
<evidence type="ECO:0000313" key="9">
    <source>
        <dbReference type="Proteomes" id="UP000559027"/>
    </source>
</evidence>
<sequence>MEKSHNWVDIKTDILQTLNVEWVKNTAIPLLDSEVSLHLHPNSLLEDGTSSMTVADFVRHYFPPGRPQPTLPLQFRYLEKQRGTPAFCLELFINIDQYNKWCKAEILDDTDGLDDLDFKDGSLLHASLGKSSRRRPRSDSLSDPQDHIAKQQCTMTGSGAHHRQISSMFKPLPANHLSKPVHKSSKINFEKIICTVDNTTGQTSFTTLPDSLTGYIQDAPFAKGTMKNAYQLILAGVDGEVEYVAKRFFRLSDDIDQLSDELAGAGGDQIAQHNAQIKAECSRLRQAKWFLSAFYDHCSVSNVVVNKYITIADAFLLQEKASVELSAASGISSYSLEDEGIMWLVEMQRPKNVEHFSGTLSHPSTGMDLKSSTIYAFTHFSYGHSNRNLVFADVQGSPAVVNGRDGLILFDLMTHTSNGNSGIGDFGIRGIKSFAADHKCGIVCRKLGLDKDLPLRARVDSDMELDSDDDLGMARENHGTAADGGGNKSIDGSGSATGGSDDAE</sequence>
<keyword evidence="9" id="KW-1185">Reference proteome</keyword>
<feature type="region of interest" description="Disordered" evidence="6">
    <location>
        <begin position="128"/>
        <end position="148"/>
    </location>
</feature>
<dbReference type="CDD" id="cd04515">
    <property type="entry name" value="Alpha_kinase"/>
    <property type="match status" value="1"/>
</dbReference>
<organism evidence="8 9">
    <name type="scientific">Leucocoprinus leucothites</name>
    <dbReference type="NCBI Taxonomy" id="201217"/>
    <lineage>
        <taxon>Eukaryota</taxon>
        <taxon>Fungi</taxon>
        <taxon>Dikarya</taxon>
        <taxon>Basidiomycota</taxon>
        <taxon>Agaricomycotina</taxon>
        <taxon>Agaricomycetes</taxon>
        <taxon>Agaricomycetidae</taxon>
        <taxon>Agaricales</taxon>
        <taxon>Agaricineae</taxon>
        <taxon>Agaricaceae</taxon>
        <taxon>Leucocoprinus</taxon>
    </lineage>
</organism>
<dbReference type="AlphaFoldDB" id="A0A8H5GBG8"/>
<protein>
    <recommendedName>
        <fullName evidence="7">Alpha-type protein kinase domain-containing protein</fullName>
    </recommendedName>
</protein>
<dbReference type="InterPro" id="IPR051852">
    <property type="entry name" value="Alpha-type_PK"/>
</dbReference>
<keyword evidence="2" id="KW-0808">Transferase</keyword>
<feature type="region of interest" description="Disordered" evidence="6">
    <location>
        <begin position="464"/>
        <end position="504"/>
    </location>
</feature>
<keyword evidence="4" id="KW-0418">Kinase</keyword>
<dbReference type="GO" id="GO:0005524">
    <property type="term" value="F:ATP binding"/>
    <property type="evidence" value="ECO:0007669"/>
    <property type="project" value="UniProtKB-KW"/>
</dbReference>
<dbReference type="Pfam" id="PF02816">
    <property type="entry name" value="Alpha_kinase"/>
    <property type="match status" value="1"/>
</dbReference>
<evidence type="ECO:0000256" key="2">
    <source>
        <dbReference type="ARBA" id="ARBA00022679"/>
    </source>
</evidence>
<feature type="compositionally biased region" description="Basic and acidic residues" evidence="6">
    <location>
        <begin position="137"/>
        <end position="148"/>
    </location>
</feature>
<comment type="caution">
    <text evidence="8">The sequence shown here is derived from an EMBL/GenBank/DDBJ whole genome shotgun (WGS) entry which is preliminary data.</text>
</comment>
<evidence type="ECO:0000256" key="5">
    <source>
        <dbReference type="ARBA" id="ARBA00022840"/>
    </source>
</evidence>
<dbReference type="SUPFAM" id="SSF56112">
    <property type="entry name" value="Protein kinase-like (PK-like)"/>
    <property type="match status" value="1"/>
</dbReference>
<reference evidence="8 9" key="1">
    <citation type="journal article" date="2020" name="ISME J.">
        <title>Uncovering the hidden diversity of litter-decomposition mechanisms in mushroom-forming fungi.</title>
        <authorList>
            <person name="Floudas D."/>
            <person name="Bentzer J."/>
            <person name="Ahren D."/>
            <person name="Johansson T."/>
            <person name="Persson P."/>
            <person name="Tunlid A."/>
        </authorList>
    </citation>
    <scope>NUCLEOTIDE SEQUENCE [LARGE SCALE GENOMIC DNA]</scope>
    <source>
        <strain evidence="8 9">CBS 146.42</strain>
    </source>
</reference>
<evidence type="ECO:0000256" key="3">
    <source>
        <dbReference type="ARBA" id="ARBA00022741"/>
    </source>
</evidence>
<feature type="compositionally biased region" description="Low complexity" evidence="6">
    <location>
        <begin position="489"/>
        <end position="504"/>
    </location>
</feature>
<dbReference type="Gene3D" id="3.20.200.10">
    <property type="entry name" value="MHCK/EF2 kinase"/>
    <property type="match status" value="1"/>
</dbReference>
<keyword evidence="3" id="KW-0547">Nucleotide-binding</keyword>
<evidence type="ECO:0000256" key="1">
    <source>
        <dbReference type="ARBA" id="ARBA00022527"/>
    </source>
</evidence>
<dbReference type="PANTHER" id="PTHR45992">
    <property type="entry name" value="EUKARYOTIC ELONGATION FACTOR 2 KINASE-RELATED"/>
    <property type="match status" value="1"/>
</dbReference>
<dbReference type="EMBL" id="JAACJO010000002">
    <property type="protein sequence ID" value="KAF5361863.1"/>
    <property type="molecule type" value="Genomic_DNA"/>
</dbReference>
<name>A0A8H5GBG8_9AGAR</name>
<keyword evidence="5" id="KW-0067">ATP-binding</keyword>
<evidence type="ECO:0000256" key="6">
    <source>
        <dbReference type="SAM" id="MobiDB-lite"/>
    </source>
</evidence>
<evidence type="ECO:0000256" key="4">
    <source>
        <dbReference type="ARBA" id="ARBA00022777"/>
    </source>
</evidence>
<evidence type="ECO:0000313" key="8">
    <source>
        <dbReference type="EMBL" id="KAF5361863.1"/>
    </source>
</evidence>
<evidence type="ECO:0000259" key="7">
    <source>
        <dbReference type="PROSITE" id="PS51158"/>
    </source>
</evidence>
<dbReference type="InterPro" id="IPR004166">
    <property type="entry name" value="a-kinase_dom"/>
</dbReference>
<proteinExistence type="predicted"/>
<feature type="domain" description="Alpha-type protein kinase" evidence="7">
    <location>
        <begin position="195"/>
        <end position="452"/>
    </location>
</feature>